<accession>E0USD1</accession>
<evidence type="ECO:0000256" key="1">
    <source>
        <dbReference type="SAM" id="SignalP"/>
    </source>
</evidence>
<dbReference type="RefSeq" id="WP_013326850.1">
    <property type="nucleotide sequence ID" value="NC_014506.1"/>
</dbReference>
<dbReference type="Proteomes" id="UP000007803">
    <property type="component" value="Chromosome"/>
</dbReference>
<evidence type="ECO:0000313" key="2">
    <source>
        <dbReference type="EMBL" id="ADN09094.1"/>
    </source>
</evidence>
<protein>
    <recommendedName>
        <fullName evidence="4">DUF3078 domain-containing protein</fullName>
    </recommendedName>
</protein>
<dbReference type="EMBL" id="CP002205">
    <property type="protein sequence ID" value="ADN09094.1"/>
    <property type="molecule type" value="Genomic_DNA"/>
</dbReference>
<sequence length="335" mass="39633">MKLILLLCCLYLFNLYAEDVDTNSSYIDTTHKIISNKVTDYSSTLDQGINTLFTDKNAQNKRDNSKNSTNAIDNFFKNEKYINETDESFVSVNFNTKFQSKYGHTNTMSVNAHIALKRTNKKLNLFIKSVNESNTNTNIEGNKDSHTEVGMEYFRADYYKIQSKYSIGIRRLYPFIRARYFKKFTTGNWEIEPMQIFEYSTKDDFKEATYLYFDRTLMDKALFRIALHRETRTKLTGMDYDISAQYYWNFNKKTALNISEIFSGNTKYKMNLSSQEYSGINNYTTVVNFRKNVWKKWFFYEISPSLNFHKENDYQANYAITFLINIYFGNFGNKL</sequence>
<organism evidence="2 3">
    <name type="scientific">Sulfurimonas autotrophica (strain ATCC BAA-671 / DSM 16294 / JCM 11897 / OK10)</name>
    <dbReference type="NCBI Taxonomy" id="563040"/>
    <lineage>
        <taxon>Bacteria</taxon>
        <taxon>Pseudomonadati</taxon>
        <taxon>Campylobacterota</taxon>
        <taxon>Epsilonproteobacteria</taxon>
        <taxon>Campylobacterales</taxon>
        <taxon>Sulfurimonadaceae</taxon>
        <taxon>Sulfurimonas</taxon>
    </lineage>
</organism>
<keyword evidence="1" id="KW-0732">Signal</keyword>
<gene>
    <name evidence="2" type="ordered locus">Saut_1045</name>
</gene>
<name>E0USD1_SULAO</name>
<proteinExistence type="predicted"/>
<evidence type="ECO:0000313" key="3">
    <source>
        <dbReference type="Proteomes" id="UP000007803"/>
    </source>
</evidence>
<dbReference type="AlphaFoldDB" id="E0USD1"/>
<dbReference type="eggNOG" id="ENOG502Z7QS">
    <property type="taxonomic scope" value="Bacteria"/>
</dbReference>
<evidence type="ECO:0008006" key="4">
    <source>
        <dbReference type="Google" id="ProtNLM"/>
    </source>
</evidence>
<dbReference type="OrthoDB" id="5333735at2"/>
<feature type="chain" id="PRO_5003141514" description="DUF3078 domain-containing protein" evidence="1">
    <location>
        <begin position="18"/>
        <end position="335"/>
    </location>
</feature>
<dbReference type="STRING" id="563040.Saut_1045"/>
<reference evidence="3" key="1">
    <citation type="journal article" date="2010" name="Stand. Genomic Sci.">
        <title>Complete genome sequence of Sulfurimonas autotrophica type strain (OK10).</title>
        <authorList>
            <person name="Sikorski J."/>
            <person name="Munk C."/>
            <person name="Lapidus A."/>
            <person name="Djao O."/>
            <person name="Lucas S."/>
            <person name="Glavina Del Rio T."/>
            <person name="Nolan M."/>
            <person name="Tice H."/>
            <person name="Han C."/>
            <person name="Cheng J."/>
            <person name="Tapia R."/>
            <person name="Goodwin L."/>
            <person name="Pitluck S."/>
            <person name="Liolios K."/>
            <person name="Ivanova N."/>
            <person name="Mavromatis K."/>
            <person name="Mikhailova N."/>
            <person name="Pati A."/>
            <person name="Sims D."/>
            <person name="Meincke L."/>
            <person name="Brettin T."/>
            <person name="Detter J."/>
            <person name="Chen A."/>
            <person name="Palaniappan K."/>
            <person name="Land M."/>
            <person name="Hauser L."/>
            <person name="Chang Y."/>
            <person name="Jeffries C."/>
            <person name="Rohde M."/>
            <person name="Lang E."/>
            <person name="Spring S."/>
            <person name="Goker M."/>
            <person name="Woyke T."/>
            <person name="Bristow J."/>
            <person name="Eisen J."/>
            <person name="Markowitz V."/>
            <person name="Hugenholtz P."/>
            <person name="Kyrpides N."/>
            <person name="Klenk H."/>
        </authorList>
    </citation>
    <scope>NUCLEOTIDE SEQUENCE [LARGE SCALE GENOMIC DNA]</scope>
    <source>
        <strain evidence="3">ATCC BAA-671 / DSM 16294 / JCM 11897 / OK10</strain>
    </source>
</reference>
<keyword evidence="3" id="KW-1185">Reference proteome</keyword>
<dbReference type="HOGENOM" id="CLU_828808_0_0_7"/>
<dbReference type="KEGG" id="sua:Saut_1045"/>
<feature type="signal peptide" evidence="1">
    <location>
        <begin position="1"/>
        <end position="17"/>
    </location>
</feature>